<evidence type="ECO:0000313" key="2">
    <source>
        <dbReference type="EMBL" id="PQO47476.1"/>
    </source>
</evidence>
<evidence type="ECO:0000313" key="4">
    <source>
        <dbReference type="Proteomes" id="UP000239388"/>
    </source>
</evidence>
<sequence>MDLPLSEKAESLIQKHLASGKFATAQQVVEEALTQLDQQAADWASVNDKIQQGVDDINAGRFVEIASEEDEERLTQEILRQLRQRNLLES</sequence>
<evidence type="ECO:0000313" key="1">
    <source>
        <dbReference type="EMBL" id="PQO36527.1"/>
    </source>
</evidence>
<dbReference type="EMBL" id="PUIB01000013">
    <property type="protein sequence ID" value="PQO36527.1"/>
    <property type="molecule type" value="Genomic_DNA"/>
</dbReference>
<dbReference type="OrthoDB" id="8370959at2"/>
<evidence type="ECO:0000313" key="3">
    <source>
        <dbReference type="Proteomes" id="UP000237819"/>
    </source>
</evidence>
<comment type="caution">
    <text evidence="2">The sequence shown here is derived from an EMBL/GenBank/DDBJ whole genome shotgun (WGS) entry which is preliminary data.</text>
</comment>
<accession>A0A2S8GSS1</accession>
<organism evidence="2 3">
    <name type="scientific">Blastopirellula marina</name>
    <dbReference type="NCBI Taxonomy" id="124"/>
    <lineage>
        <taxon>Bacteria</taxon>
        <taxon>Pseudomonadati</taxon>
        <taxon>Planctomycetota</taxon>
        <taxon>Planctomycetia</taxon>
        <taxon>Pirellulales</taxon>
        <taxon>Pirellulaceae</taxon>
        <taxon>Blastopirellula</taxon>
    </lineage>
</organism>
<gene>
    <name evidence="2" type="ORF">C5Y93_05385</name>
    <name evidence="1" type="ORF">C5Y98_12580</name>
</gene>
<evidence type="ECO:0008006" key="5">
    <source>
        <dbReference type="Google" id="ProtNLM"/>
    </source>
</evidence>
<dbReference type="RefSeq" id="WP_105334364.1">
    <property type="nucleotide sequence ID" value="NZ_PUHZ01000005.1"/>
</dbReference>
<reference evidence="3 4" key="1">
    <citation type="submission" date="2018-02" db="EMBL/GenBank/DDBJ databases">
        <title>Comparative genomes isolates from brazilian mangrove.</title>
        <authorList>
            <person name="Araujo J.E."/>
            <person name="Taketani R.G."/>
            <person name="Silva M.C.P."/>
            <person name="Loureco M.V."/>
            <person name="Andreote F.D."/>
        </authorList>
    </citation>
    <scope>NUCLEOTIDE SEQUENCE [LARGE SCALE GENOMIC DNA]</scope>
    <source>
        <strain evidence="1 4">NAP PRIS-MGV</strain>
        <strain evidence="2 3">Nap-Phe MGV</strain>
    </source>
</reference>
<name>A0A2S8GSS1_9BACT</name>
<dbReference type="Proteomes" id="UP000237819">
    <property type="component" value="Unassembled WGS sequence"/>
</dbReference>
<proteinExistence type="predicted"/>
<dbReference type="Gene3D" id="6.10.10.120">
    <property type="entry name" value="Antitoxin ParD1-like"/>
    <property type="match status" value="1"/>
</dbReference>
<dbReference type="InterPro" id="IPR038296">
    <property type="entry name" value="ParD_sf"/>
</dbReference>
<dbReference type="Proteomes" id="UP000239388">
    <property type="component" value="Unassembled WGS sequence"/>
</dbReference>
<dbReference type="AlphaFoldDB" id="A0A2S8GSS1"/>
<protein>
    <recommendedName>
        <fullName evidence="5">Type II toxin-antitoxin system ParD family antitoxin</fullName>
    </recommendedName>
</protein>
<dbReference type="EMBL" id="PUHZ01000005">
    <property type="protein sequence ID" value="PQO47476.1"/>
    <property type="molecule type" value="Genomic_DNA"/>
</dbReference>